<proteinExistence type="predicted"/>
<evidence type="ECO:0000313" key="1">
    <source>
        <dbReference type="EMBL" id="EFM00932.1"/>
    </source>
</evidence>
<accession>E0NVJ8</accession>
<comment type="caution">
    <text evidence="1">The sequence shown here is derived from an EMBL/GenBank/DDBJ whole genome shotgun (WGS) entry which is preliminary data.</text>
</comment>
<reference evidence="1" key="1">
    <citation type="submission" date="2010-07" db="EMBL/GenBank/DDBJ databases">
        <authorList>
            <person name="Muzny D."/>
            <person name="Qin X."/>
            <person name="Deng J."/>
            <person name="Jiang H."/>
            <person name="Liu Y."/>
            <person name="Qu J."/>
            <person name="Song X.-Z."/>
            <person name="Zhang L."/>
            <person name="Thornton R."/>
            <person name="Coyle M."/>
            <person name="Francisco L."/>
            <person name="Jackson L."/>
            <person name="Javaid M."/>
            <person name="Korchina V."/>
            <person name="Kovar C."/>
            <person name="Mata R."/>
            <person name="Mathew T."/>
            <person name="Ngo R."/>
            <person name="Nguyen L."/>
            <person name="Nguyen N."/>
            <person name="Okwuonu G."/>
            <person name="Ongeri F."/>
            <person name="Pham C."/>
            <person name="Simmons D."/>
            <person name="Wilczek-Boney K."/>
            <person name="Hale W."/>
            <person name="Jakkamsetti A."/>
            <person name="Pham P."/>
            <person name="Ruth R."/>
            <person name="San Lucas F."/>
            <person name="Warren J."/>
            <person name="Zhang J."/>
            <person name="Zhao Z."/>
            <person name="Zhou C."/>
            <person name="Zhu D."/>
            <person name="Lee S."/>
            <person name="Bess C."/>
            <person name="Blankenburg K."/>
            <person name="Forbes L."/>
            <person name="Fu Q."/>
            <person name="Gubbala S."/>
            <person name="Hirani K."/>
            <person name="Jayaseelan J.C."/>
            <person name="Lara F."/>
            <person name="Munidasa M."/>
            <person name="Palculict T."/>
            <person name="Patil S."/>
            <person name="Pu L.-L."/>
            <person name="Saada N."/>
            <person name="Tang L."/>
            <person name="Weissenberger G."/>
            <person name="Zhu Y."/>
            <person name="Hemphill L."/>
            <person name="Shang Y."/>
            <person name="Youmans B."/>
            <person name="Ayvaz T."/>
            <person name="Ross M."/>
            <person name="Santibanez J."/>
            <person name="Aqrawi P."/>
            <person name="Gross S."/>
            <person name="Joshi V."/>
            <person name="Fowler G."/>
            <person name="Nazareth L."/>
            <person name="Reid J."/>
            <person name="Worley K."/>
            <person name="Petrosino J."/>
            <person name="Highlander S."/>
            <person name="Gibbs R."/>
        </authorList>
    </citation>
    <scope>NUCLEOTIDE SEQUENCE [LARGE SCALE GENOMIC DNA]</scope>
    <source>
        <strain evidence="1">DSM 16973</strain>
    </source>
</reference>
<sequence length="313" mass="33807">MYICISFDENKIYFLFTNLLILNSMMKHLFMTTLLATACTLGASAQSIKVTDAKGVAYKFAAERVRDITFAKVNASNVIDFSSITARAYSSGAVEATFSSADSPKTVTLWIVGPSMGKYLYDGVYTVSSAAGAMTIDAAPSYSFVKENGASTALKSGVMNVAISGKEYTITFDLILADDSGLKGKYIGEMPGTVGKDFTLPVCEAPTVKTTEVNDYVKGEFYVKMNDAAWSYEMVIDFFADANATKLPAGTYTYATDKSAGTFGTRSSIDIYNPSCNYKFATGSTVKVSYDGDNIVMEIVLVTTDGRKIDMTY</sequence>
<protein>
    <submittedName>
        <fullName evidence="1">Uncharacterized protein</fullName>
    </submittedName>
</protein>
<dbReference type="STRING" id="862515.HMPREF0658_2203"/>
<gene>
    <name evidence="1" type="ORF">HMPREF0658_2203</name>
</gene>
<dbReference type="BioCyc" id="PMAR862515-HMP:GMOO-2236-MONOMER"/>
<dbReference type="EMBL" id="AEEI01000061">
    <property type="protein sequence ID" value="EFM00932.1"/>
    <property type="molecule type" value="Genomic_DNA"/>
</dbReference>
<dbReference type="Proteomes" id="UP000004394">
    <property type="component" value="Unassembled WGS sequence"/>
</dbReference>
<dbReference type="AlphaFoldDB" id="E0NVJ8"/>
<evidence type="ECO:0000313" key="2">
    <source>
        <dbReference type="Proteomes" id="UP000004394"/>
    </source>
</evidence>
<dbReference type="HOGENOM" id="CLU_888131_0_0_10"/>
<organism evidence="1 2">
    <name type="scientific">Hoylesella marshii DSM 16973 = JCM 13450</name>
    <dbReference type="NCBI Taxonomy" id="862515"/>
    <lineage>
        <taxon>Bacteria</taxon>
        <taxon>Pseudomonadati</taxon>
        <taxon>Bacteroidota</taxon>
        <taxon>Bacteroidia</taxon>
        <taxon>Bacteroidales</taxon>
        <taxon>Prevotellaceae</taxon>
        <taxon>Hoylesella</taxon>
    </lineage>
</organism>
<name>E0NVJ8_9BACT</name>
<keyword evidence="2" id="KW-1185">Reference proteome</keyword>